<dbReference type="Gene3D" id="3.50.50.60">
    <property type="entry name" value="FAD/NAD(P)-binding domain"/>
    <property type="match status" value="1"/>
</dbReference>
<name>A0ABP5QH51_9MICO</name>
<protein>
    <submittedName>
        <fullName evidence="1">FAD-dependent oxidoreductase</fullName>
    </submittedName>
</protein>
<evidence type="ECO:0000313" key="1">
    <source>
        <dbReference type="EMBL" id="GAA2235592.1"/>
    </source>
</evidence>
<organism evidence="1 2">
    <name type="scientific">Herbiconiux moechotypicola</name>
    <dbReference type="NCBI Taxonomy" id="637393"/>
    <lineage>
        <taxon>Bacteria</taxon>
        <taxon>Bacillati</taxon>
        <taxon>Actinomycetota</taxon>
        <taxon>Actinomycetes</taxon>
        <taxon>Micrococcales</taxon>
        <taxon>Microbacteriaceae</taxon>
        <taxon>Herbiconiux</taxon>
    </lineage>
</organism>
<dbReference type="Pfam" id="PF12831">
    <property type="entry name" value="FAD_oxidored"/>
    <property type="match status" value="1"/>
</dbReference>
<dbReference type="Proteomes" id="UP001500929">
    <property type="component" value="Unassembled WGS sequence"/>
</dbReference>
<dbReference type="RefSeq" id="WP_259479551.1">
    <property type="nucleotide sequence ID" value="NZ_BAAAQY010000005.1"/>
</dbReference>
<sequence length="567" mass="60952">MATRHLHVPFAVIGGGLGGTAAAVTAARLGMRVVLTEETDWLGGQLTSQGVPPDEHEWIDRQPISPSYSELRERIRDHYRREYPLVESARTAVALNPGAGFVSRLCMEPRVAHLAVREMTSPLEASGLLTVLTEHEPVGVERSGDRITAVRLLDRRTGDEVVVHAGMVADATELGDLLALGGVAHVVGAESAAETGELHAPEVADPLDQQAVTWCAALELRPGESHVIDRPAGYARWRDTVPSFWPGPQLSWVDIEPISLERRERPMFTGRPEDAVENDDLDLWHYRRILARRMMRDGWAGHDVTLVNWPQVDYWDRPLVGVGDPDAAGAGAGAADAGAARSLALREARELTLSFIHWIQTEAPRSDGGTGYPELAPRGDVLGTADGLAKAVYVRESRRIRALFTVTEGHIGREMRGEGAGSALFDDSVGIGFYRIDLHPSTAGRSYVDIDCFPFQIPLGALIPADTANLLAANKNIGSTHITNGAYRLHPVEWSIGEAAGALAAFCGAGAGAGADVGTRTPAEVHGDPALRADFQRLLSDRLGIALAWSDTIRTGGSRSEAVVTAR</sequence>
<dbReference type="SUPFAM" id="SSF51905">
    <property type="entry name" value="FAD/NAD(P)-binding domain"/>
    <property type="match status" value="1"/>
</dbReference>
<dbReference type="PANTHER" id="PTHR42716:SF1">
    <property type="entry name" value="SLL0471 PROTEIN"/>
    <property type="match status" value="1"/>
</dbReference>
<comment type="caution">
    <text evidence="1">The sequence shown here is derived from an EMBL/GenBank/DDBJ whole genome shotgun (WGS) entry which is preliminary data.</text>
</comment>
<reference evidence="2" key="1">
    <citation type="journal article" date="2019" name="Int. J. Syst. Evol. Microbiol.">
        <title>The Global Catalogue of Microorganisms (GCM) 10K type strain sequencing project: providing services to taxonomists for standard genome sequencing and annotation.</title>
        <authorList>
            <consortium name="The Broad Institute Genomics Platform"/>
            <consortium name="The Broad Institute Genome Sequencing Center for Infectious Disease"/>
            <person name="Wu L."/>
            <person name="Ma J."/>
        </authorList>
    </citation>
    <scope>NUCLEOTIDE SEQUENCE [LARGE SCALE GENOMIC DNA]</scope>
    <source>
        <strain evidence="2">JCM 16117</strain>
    </source>
</reference>
<dbReference type="InterPro" id="IPR005288">
    <property type="entry name" value="NadB"/>
</dbReference>
<proteinExistence type="predicted"/>
<dbReference type="PANTHER" id="PTHR42716">
    <property type="entry name" value="L-ASPARTATE OXIDASE"/>
    <property type="match status" value="1"/>
</dbReference>
<accession>A0ABP5QH51</accession>
<gene>
    <name evidence="1" type="ORF">GCM10009851_20760</name>
</gene>
<dbReference type="InterPro" id="IPR036188">
    <property type="entry name" value="FAD/NAD-bd_sf"/>
</dbReference>
<evidence type="ECO:0000313" key="2">
    <source>
        <dbReference type="Proteomes" id="UP001500929"/>
    </source>
</evidence>
<keyword evidence="2" id="KW-1185">Reference proteome</keyword>
<dbReference type="EMBL" id="BAAAQY010000005">
    <property type="protein sequence ID" value="GAA2235592.1"/>
    <property type="molecule type" value="Genomic_DNA"/>
</dbReference>